<gene>
    <name evidence="2" type="ORF">IV203_014623</name>
</gene>
<comment type="caution">
    <text evidence="2">The sequence shown here is derived from an EMBL/GenBank/DDBJ whole genome shotgun (WGS) entry which is preliminary data.</text>
</comment>
<evidence type="ECO:0000313" key="3">
    <source>
        <dbReference type="Proteomes" id="UP000693970"/>
    </source>
</evidence>
<dbReference type="EMBL" id="JAGRRH010000014">
    <property type="protein sequence ID" value="KAG7358036.1"/>
    <property type="molecule type" value="Genomic_DNA"/>
</dbReference>
<keyword evidence="1" id="KW-0732">Signal</keyword>
<feature type="signal peptide" evidence="1">
    <location>
        <begin position="1"/>
        <end position="20"/>
    </location>
</feature>
<evidence type="ECO:0000313" key="2">
    <source>
        <dbReference type="EMBL" id="KAG7358036.1"/>
    </source>
</evidence>
<keyword evidence="3" id="KW-1185">Reference proteome</keyword>
<sequence length="307" mass="35511">MKIQRGMLLLSFLWIHIVNALTDNDVKAPRRQQRRRRRRRRQQQQFGFRWLATLDRNTGLASSTETSTFLLSHDKVSQSNPPRSKPGFFVFPFTRSGGNRHRRETIRSMSNDFVATWPDFLCQSSVTFGLFRSKKHHQDVSSAQSNDNRNKSWLGDDVTSIQPTLLPFRLSLLDFGKVQPCLQQPQQGRRNRDGTTVDHILGCWEIPIKGGLLAMASPTKDGYHGKLTFSISKRLMVSSNSSRGIHAECFQLSTHIIDYAPWLAGSPPISRIRKELYLHTQSYVHAYTTWRFHKAWQRKLQLHLQVL</sequence>
<dbReference type="Proteomes" id="UP000693970">
    <property type="component" value="Unassembled WGS sequence"/>
</dbReference>
<organism evidence="2 3">
    <name type="scientific">Nitzschia inconspicua</name>
    <dbReference type="NCBI Taxonomy" id="303405"/>
    <lineage>
        <taxon>Eukaryota</taxon>
        <taxon>Sar</taxon>
        <taxon>Stramenopiles</taxon>
        <taxon>Ochrophyta</taxon>
        <taxon>Bacillariophyta</taxon>
        <taxon>Bacillariophyceae</taxon>
        <taxon>Bacillariophycidae</taxon>
        <taxon>Bacillariales</taxon>
        <taxon>Bacillariaceae</taxon>
        <taxon>Nitzschia</taxon>
    </lineage>
</organism>
<name>A0A9K3LC76_9STRA</name>
<reference evidence="2" key="1">
    <citation type="journal article" date="2021" name="Sci. Rep.">
        <title>Diploid genomic architecture of Nitzschia inconspicua, an elite biomass production diatom.</title>
        <authorList>
            <person name="Oliver A."/>
            <person name="Podell S."/>
            <person name="Pinowska A."/>
            <person name="Traller J.C."/>
            <person name="Smith S.R."/>
            <person name="McClure R."/>
            <person name="Beliaev A."/>
            <person name="Bohutskyi P."/>
            <person name="Hill E.A."/>
            <person name="Rabines A."/>
            <person name="Zheng H."/>
            <person name="Allen L.Z."/>
            <person name="Kuo A."/>
            <person name="Grigoriev I.V."/>
            <person name="Allen A.E."/>
            <person name="Hazlebeck D."/>
            <person name="Allen E.E."/>
        </authorList>
    </citation>
    <scope>NUCLEOTIDE SEQUENCE</scope>
    <source>
        <strain evidence="2">Hildebrandi</strain>
    </source>
</reference>
<dbReference type="AlphaFoldDB" id="A0A9K3LC76"/>
<protein>
    <submittedName>
        <fullName evidence="2">Uncharacterized protein</fullName>
    </submittedName>
</protein>
<evidence type="ECO:0000256" key="1">
    <source>
        <dbReference type="SAM" id="SignalP"/>
    </source>
</evidence>
<dbReference type="OrthoDB" id="54176at2759"/>
<accession>A0A9K3LC76</accession>
<proteinExistence type="predicted"/>
<feature type="chain" id="PRO_5039906236" evidence="1">
    <location>
        <begin position="21"/>
        <end position="307"/>
    </location>
</feature>
<reference evidence="2" key="2">
    <citation type="submission" date="2021-04" db="EMBL/GenBank/DDBJ databases">
        <authorList>
            <person name="Podell S."/>
        </authorList>
    </citation>
    <scope>NUCLEOTIDE SEQUENCE</scope>
    <source>
        <strain evidence="2">Hildebrandi</strain>
    </source>
</reference>